<feature type="compositionally biased region" description="Polar residues" evidence="1">
    <location>
        <begin position="465"/>
        <end position="476"/>
    </location>
</feature>
<keyword evidence="4" id="KW-1185">Reference proteome</keyword>
<dbReference type="CDD" id="cd09917">
    <property type="entry name" value="F-box_SF"/>
    <property type="match status" value="1"/>
</dbReference>
<dbReference type="STRING" id="398673.A0A2P4ZZK2"/>
<organism evidence="3 4">
    <name type="scientific">Trichoderma gamsii</name>
    <dbReference type="NCBI Taxonomy" id="398673"/>
    <lineage>
        <taxon>Eukaryota</taxon>
        <taxon>Fungi</taxon>
        <taxon>Dikarya</taxon>
        <taxon>Ascomycota</taxon>
        <taxon>Pezizomycotina</taxon>
        <taxon>Sordariomycetes</taxon>
        <taxon>Hypocreomycetidae</taxon>
        <taxon>Hypocreales</taxon>
        <taxon>Hypocreaceae</taxon>
        <taxon>Trichoderma</taxon>
    </lineage>
</organism>
<comment type="caution">
    <text evidence="3">The sequence shown here is derived from an EMBL/GenBank/DDBJ whole genome shotgun (WGS) entry which is preliminary data.</text>
</comment>
<dbReference type="Gene3D" id="1.20.1280.50">
    <property type="match status" value="1"/>
</dbReference>
<evidence type="ECO:0000313" key="4">
    <source>
        <dbReference type="Proteomes" id="UP000054821"/>
    </source>
</evidence>
<dbReference type="InterPro" id="IPR001810">
    <property type="entry name" value="F-box_dom"/>
</dbReference>
<dbReference type="SUPFAM" id="SSF81383">
    <property type="entry name" value="F-box domain"/>
    <property type="match status" value="1"/>
</dbReference>
<feature type="region of interest" description="Disordered" evidence="1">
    <location>
        <begin position="613"/>
        <end position="635"/>
    </location>
</feature>
<dbReference type="InterPro" id="IPR036047">
    <property type="entry name" value="F-box-like_dom_sf"/>
</dbReference>
<feature type="region of interest" description="Disordered" evidence="1">
    <location>
        <begin position="459"/>
        <end position="501"/>
    </location>
</feature>
<accession>A0A2P4ZZK2</accession>
<feature type="domain" description="F-box" evidence="2">
    <location>
        <begin position="1"/>
        <end position="50"/>
    </location>
</feature>
<protein>
    <recommendedName>
        <fullName evidence="2">F-box domain-containing protein</fullName>
    </recommendedName>
</protein>
<evidence type="ECO:0000313" key="3">
    <source>
        <dbReference type="EMBL" id="PON29730.1"/>
    </source>
</evidence>
<dbReference type="Proteomes" id="UP000054821">
    <property type="component" value="Unassembled WGS sequence"/>
</dbReference>
<dbReference type="GeneID" id="29986863"/>
<dbReference type="Pfam" id="PF00646">
    <property type="entry name" value="F-box"/>
    <property type="match status" value="1"/>
</dbReference>
<dbReference type="RefSeq" id="XP_024406505.1">
    <property type="nucleotide sequence ID" value="XM_024548689.1"/>
</dbReference>
<reference evidence="3 4" key="1">
    <citation type="journal article" date="2016" name="Genome Announc.">
        <title>Draft Whole-Genome Sequence of Trichoderma gamsii T6085, a Promising Biocontrol Agent of Fusarium Head Blight on Wheat.</title>
        <authorList>
            <person name="Baroncelli R."/>
            <person name="Zapparata A."/>
            <person name="Piaggeschi G."/>
            <person name="Sarrocco S."/>
            <person name="Vannacci G."/>
        </authorList>
    </citation>
    <scope>NUCLEOTIDE SEQUENCE [LARGE SCALE GENOMIC DNA]</scope>
    <source>
        <strain evidence="3 4">T6085</strain>
    </source>
</reference>
<dbReference type="PROSITE" id="PS50181">
    <property type="entry name" value="FBOX"/>
    <property type="match status" value="1"/>
</dbReference>
<proteinExistence type="predicted"/>
<sequence length="658" mass="75324">MSLCRVPAEIVRLIIENLDPDDLLQLASTSRHFKHIIHDKFISRKALENIPFSLDYKEGQKTGDYSQALRRRVKRRNALRKANPFHILEVSREAVHFTYTNGALCYTMKQTSATHEHRLRILLLQGSPVQELNINVLQLICESEISDFDESRPYQFKPLYHAEGIVSCLFEQRKSQSRGRWLIIYSIEKGKILQSKPLRSTTNIFVRNNKQYLYYGTKSEPFDGQRRWVLHGFSLECFEWLPRRIILWDLAGCDIGSTVCFEIFDDYLYGVSSQELTELEDTEWTASGHPLNSFYYAFRFRLGDHSTIDILPRSALWRRGATDGPIDDRWNHLQLGQDERSGQVSIYETRKEWLCSWSRRSCYSKQLIFPSKSYFGGSNTDGQCYEGWDDATQHTVSPEGTVHRGDNGFSSLTFDLSNSPVRSYNLSCRAFVDIVSTTTSSSPATKRLRLRVRRQLDPISKSDRYSPSPNDTSDPANSLDDDDEVSLWPADQGDKLPDGSLDTPLDRYIDGLLNPQAYFDEVDWAMDERVLVYSPKTLHQLDGPRSIILISFDPALHFEGLGCWDENLMSPRWVGDRSGKSDIHSECTPNTAIMNLESTVYETPRIRGLDLSHTIRSGGSTRKRKRGGSPPRYRTAAGAGIKYHADTETNTTRTIQMS</sequence>
<dbReference type="SMART" id="SM00256">
    <property type="entry name" value="FBOX"/>
    <property type="match status" value="1"/>
</dbReference>
<evidence type="ECO:0000256" key="1">
    <source>
        <dbReference type="SAM" id="MobiDB-lite"/>
    </source>
</evidence>
<evidence type="ECO:0000259" key="2">
    <source>
        <dbReference type="PROSITE" id="PS50181"/>
    </source>
</evidence>
<dbReference type="EMBL" id="JPDN02000003">
    <property type="protein sequence ID" value="PON29730.1"/>
    <property type="molecule type" value="Genomic_DNA"/>
</dbReference>
<gene>
    <name evidence="3" type="ORF">TGAM01_v201096</name>
</gene>
<dbReference type="AlphaFoldDB" id="A0A2P4ZZK2"/>
<name>A0A2P4ZZK2_9HYPO</name>